<evidence type="ECO:0000259" key="7">
    <source>
        <dbReference type="PROSITE" id="PS50850"/>
    </source>
</evidence>
<gene>
    <name evidence="8" type="ORF">ACFQGL_28525</name>
</gene>
<dbReference type="PANTHER" id="PTHR43124:SF4">
    <property type="entry name" value="SUGAR EFFLUX TRANSPORTER"/>
    <property type="match status" value="1"/>
</dbReference>
<reference evidence="9" key="1">
    <citation type="journal article" date="2019" name="Int. J. Syst. Evol. Microbiol.">
        <title>The Global Catalogue of Microorganisms (GCM) 10K type strain sequencing project: providing services to taxonomists for standard genome sequencing and annotation.</title>
        <authorList>
            <consortium name="The Broad Institute Genomics Platform"/>
            <consortium name="The Broad Institute Genome Sequencing Center for Infectious Disease"/>
            <person name="Wu L."/>
            <person name="Ma J."/>
        </authorList>
    </citation>
    <scope>NUCLEOTIDE SEQUENCE [LARGE SCALE GENOMIC DNA]</scope>
    <source>
        <strain evidence="9">CGMCC 4.7144</strain>
    </source>
</reference>
<feature type="transmembrane region" description="Helical" evidence="6">
    <location>
        <begin position="263"/>
        <end position="280"/>
    </location>
</feature>
<comment type="caution">
    <text evidence="8">The sequence shown here is derived from an EMBL/GenBank/DDBJ whole genome shotgun (WGS) entry which is preliminary data.</text>
</comment>
<dbReference type="CDD" id="cd17324">
    <property type="entry name" value="MFS_NepI_like"/>
    <property type="match status" value="1"/>
</dbReference>
<feature type="transmembrane region" description="Helical" evidence="6">
    <location>
        <begin position="198"/>
        <end position="218"/>
    </location>
</feature>
<dbReference type="EMBL" id="JBHSQS010000028">
    <property type="protein sequence ID" value="MFC5927293.1"/>
    <property type="molecule type" value="Genomic_DNA"/>
</dbReference>
<feature type="transmembrane region" description="Helical" evidence="6">
    <location>
        <begin position="286"/>
        <end position="306"/>
    </location>
</feature>
<protein>
    <submittedName>
        <fullName evidence="8">MFS transporter</fullName>
    </submittedName>
</protein>
<dbReference type="SUPFAM" id="SSF103473">
    <property type="entry name" value="MFS general substrate transporter"/>
    <property type="match status" value="1"/>
</dbReference>
<dbReference type="InterPro" id="IPR036259">
    <property type="entry name" value="MFS_trans_sf"/>
</dbReference>
<sequence>MSVLLAIALSAFIFNTTENLPIGLLNLMSSDLGVSLPAAGFLVTGYGLAVAVVSLPMAQLTRHMPRRFVLSGVLVVLAVATIGSVLTTSYGVLLGARIMVAVAQAVFWAVMGSVAVGLFSPEIRGRVLAVTSVCGSLATLLGVPAGTWLGQHTRWQVPFIILSVIALVIAALIAVLLPTTRPEESHAAFGSAPDRRHFVVVLLTTAVAMTGLYTGFTYIGEFITEVAGFPERVVGPLLFVYGGAGILGVVVLGHMLDRRPRGSLVLAVSVQTAAMLLLFQSAGNQAMVITGLALLGWSAAPIFTATQARILHVSPGRTEIGFAANSAAFNVGVAAGAFLGGAALSAFGVRGAFLVGALLTLATVALLLGEPLLASGRRRTPVLS</sequence>
<evidence type="ECO:0000256" key="6">
    <source>
        <dbReference type="SAM" id="Phobius"/>
    </source>
</evidence>
<comment type="subcellular location">
    <subcellularLocation>
        <location evidence="1">Cell membrane</location>
        <topology evidence="1">Multi-pass membrane protein</topology>
    </subcellularLocation>
</comment>
<keyword evidence="4 6" id="KW-1133">Transmembrane helix</keyword>
<evidence type="ECO:0000256" key="5">
    <source>
        <dbReference type="ARBA" id="ARBA00023136"/>
    </source>
</evidence>
<feature type="transmembrane region" description="Helical" evidence="6">
    <location>
        <begin position="155"/>
        <end position="177"/>
    </location>
</feature>
<dbReference type="RefSeq" id="WP_377515678.1">
    <property type="nucleotide sequence ID" value="NZ_JBHSQS010000028.1"/>
</dbReference>
<evidence type="ECO:0000256" key="2">
    <source>
        <dbReference type="ARBA" id="ARBA00022475"/>
    </source>
</evidence>
<evidence type="ECO:0000256" key="4">
    <source>
        <dbReference type="ARBA" id="ARBA00022989"/>
    </source>
</evidence>
<feature type="domain" description="Major facilitator superfamily (MFS) profile" evidence="7">
    <location>
        <begin position="3"/>
        <end position="374"/>
    </location>
</feature>
<dbReference type="Pfam" id="PF07690">
    <property type="entry name" value="MFS_1"/>
    <property type="match status" value="1"/>
</dbReference>
<feature type="transmembrane region" description="Helical" evidence="6">
    <location>
        <begin position="238"/>
        <end position="256"/>
    </location>
</feature>
<feature type="transmembrane region" description="Helical" evidence="6">
    <location>
        <begin position="327"/>
        <end position="347"/>
    </location>
</feature>
<keyword evidence="3 6" id="KW-0812">Transmembrane</keyword>
<evidence type="ECO:0000313" key="9">
    <source>
        <dbReference type="Proteomes" id="UP001596226"/>
    </source>
</evidence>
<feature type="transmembrane region" description="Helical" evidence="6">
    <location>
        <begin position="68"/>
        <end position="92"/>
    </location>
</feature>
<evidence type="ECO:0000256" key="3">
    <source>
        <dbReference type="ARBA" id="ARBA00022692"/>
    </source>
</evidence>
<keyword evidence="5 6" id="KW-0472">Membrane</keyword>
<feature type="transmembrane region" description="Helical" evidence="6">
    <location>
        <begin position="353"/>
        <end position="374"/>
    </location>
</feature>
<dbReference type="Gene3D" id="1.20.1250.20">
    <property type="entry name" value="MFS general substrate transporter like domains"/>
    <property type="match status" value="1"/>
</dbReference>
<dbReference type="PROSITE" id="PS50850">
    <property type="entry name" value="MFS"/>
    <property type="match status" value="1"/>
</dbReference>
<evidence type="ECO:0000313" key="8">
    <source>
        <dbReference type="EMBL" id="MFC5927293.1"/>
    </source>
</evidence>
<feature type="transmembrane region" description="Helical" evidence="6">
    <location>
        <begin position="127"/>
        <end position="149"/>
    </location>
</feature>
<evidence type="ECO:0000256" key="1">
    <source>
        <dbReference type="ARBA" id="ARBA00004651"/>
    </source>
</evidence>
<accession>A0ABW1HDA8</accession>
<organism evidence="8 9">
    <name type="scientific">Micromonospora vulcania</name>
    <dbReference type="NCBI Taxonomy" id="1441873"/>
    <lineage>
        <taxon>Bacteria</taxon>
        <taxon>Bacillati</taxon>
        <taxon>Actinomycetota</taxon>
        <taxon>Actinomycetes</taxon>
        <taxon>Micromonosporales</taxon>
        <taxon>Micromonosporaceae</taxon>
        <taxon>Micromonospora</taxon>
    </lineage>
</organism>
<proteinExistence type="predicted"/>
<dbReference type="PANTHER" id="PTHR43124">
    <property type="entry name" value="PURINE EFFLUX PUMP PBUE"/>
    <property type="match status" value="1"/>
</dbReference>
<keyword evidence="2" id="KW-1003">Cell membrane</keyword>
<dbReference type="InterPro" id="IPR050189">
    <property type="entry name" value="MFS_Efflux_Transporters"/>
</dbReference>
<name>A0ABW1HDA8_9ACTN</name>
<dbReference type="InterPro" id="IPR011701">
    <property type="entry name" value="MFS"/>
</dbReference>
<dbReference type="Proteomes" id="UP001596226">
    <property type="component" value="Unassembled WGS sequence"/>
</dbReference>
<feature type="transmembrane region" description="Helical" evidence="6">
    <location>
        <begin position="98"/>
        <end position="120"/>
    </location>
</feature>
<dbReference type="InterPro" id="IPR020846">
    <property type="entry name" value="MFS_dom"/>
</dbReference>
<feature type="transmembrane region" description="Helical" evidence="6">
    <location>
        <begin position="35"/>
        <end position="56"/>
    </location>
</feature>
<keyword evidence="9" id="KW-1185">Reference proteome</keyword>